<dbReference type="InterPro" id="IPR001296">
    <property type="entry name" value="Glyco_trans_1"/>
</dbReference>
<dbReference type="EMBL" id="JAPJUH010000001">
    <property type="protein sequence ID" value="MCX3263650.1"/>
    <property type="molecule type" value="Genomic_DNA"/>
</dbReference>
<dbReference type="InterPro" id="IPR050194">
    <property type="entry name" value="Glycosyltransferase_grp1"/>
</dbReference>
<sequence>MKKLAIIITHPIQYYIPVFQLLAKKCELKVFYTWGEDGANAKYDPDFKQTIVWDVPLLEGYNYEFLTNIAKDPGSHHYIGIDNPDLKAVISRFSPDAILIYGWAYKSHLSTMRYFKGKIPLWFRGDSTLIDEKRSFKDIARTLFLKWVYKNIDKAFYVGSANKAYFEKFGLKPGQLKFAPHAIDNDRFVMDRFDETQTLRNKLGIVDGEILVLFAGKLERKKSPDLLSQAFLELNTNDVHLLFVGNGELEEQLKALALRQAQGDNKIHFIDFQNQTQMPLIYQACNLFVLPSQGPGETWGLAVNEAMAAGRAVLVSDKVGCASDLVYRGQNGDIFRSNDLNDLKSKLSKLLSDPSKLEQMGIKSKHIISDWNIDKQVRIFLKTLND</sequence>
<dbReference type="Gene3D" id="3.40.50.2000">
    <property type="entry name" value="Glycogen Phosphorylase B"/>
    <property type="match status" value="2"/>
</dbReference>
<organism evidence="2 3">
    <name type="scientific">Pedobacter agri</name>
    <dbReference type="NCBI Taxonomy" id="454586"/>
    <lineage>
        <taxon>Bacteria</taxon>
        <taxon>Pseudomonadati</taxon>
        <taxon>Bacteroidota</taxon>
        <taxon>Sphingobacteriia</taxon>
        <taxon>Sphingobacteriales</taxon>
        <taxon>Sphingobacteriaceae</taxon>
        <taxon>Pedobacter</taxon>
    </lineage>
</organism>
<evidence type="ECO:0000313" key="2">
    <source>
        <dbReference type="EMBL" id="MCX3263650.1"/>
    </source>
</evidence>
<name>A0A9X3I7X9_9SPHI</name>
<dbReference type="SUPFAM" id="SSF53756">
    <property type="entry name" value="UDP-Glycosyltransferase/glycogen phosphorylase"/>
    <property type="match status" value="1"/>
</dbReference>
<comment type="caution">
    <text evidence="2">The sequence shown here is derived from an EMBL/GenBank/DDBJ whole genome shotgun (WGS) entry which is preliminary data.</text>
</comment>
<accession>A0A9X3I7X9</accession>
<keyword evidence="3" id="KW-1185">Reference proteome</keyword>
<dbReference type="PANTHER" id="PTHR45947:SF3">
    <property type="entry name" value="SULFOQUINOVOSYL TRANSFERASE SQD2"/>
    <property type="match status" value="1"/>
</dbReference>
<dbReference type="CDD" id="cd03801">
    <property type="entry name" value="GT4_PimA-like"/>
    <property type="match status" value="1"/>
</dbReference>
<dbReference type="GO" id="GO:0016757">
    <property type="term" value="F:glycosyltransferase activity"/>
    <property type="evidence" value="ECO:0007669"/>
    <property type="project" value="InterPro"/>
</dbReference>
<evidence type="ECO:0000259" key="1">
    <source>
        <dbReference type="Pfam" id="PF00534"/>
    </source>
</evidence>
<protein>
    <submittedName>
        <fullName evidence="2">Glycosyltransferase family 4 protein</fullName>
    </submittedName>
</protein>
<dbReference type="PANTHER" id="PTHR45947">
    <property type="entry name" value="SULFOQUINOVOSYL TRANSFERASE SQD2"/>
    <property type="match status" value="1"/>
</dbReference>
<proteinExistence type="predicted"/>
<dbReference type="Pfam" id="PF00534">
    <property type="entry name" value="Glycos_transf_1"/>
    <property type="match status" value="1"/>
</dbReference>
<feature type="domain" description="Glycosyl transferase family 1" evidence="1">
    <location>
        <begin position="197"/>
        <end position="365"/>
    </location>
</feature>
<dbReference type="RefSeq" id="WP_266268435.1">
    <property type="nucleotide sequence ID" value="NZ_JAPJUH010000001.1"/>
</dbReference>
<dbReference type="AlphaFoldDB" id="A0A9X3I7X9"/>
<gene>
    <name evidence="2" type="ORF">OQZ29_02780</name>
</gene>
<dbReference type="Proteomes" id="UP001142592">
    <property type="component" value="Unassembled WGS sequence"/>
</dbReference>
<reference evidence="2" key="1">
    <citation type="submission" date="2022-11" db="EMBL/GenBank/DDBJ databases">
        <authorList>
            <person name="Graham C."/>
            <person name="Newman J.D."/>
        </authorList>
    </citation>
    <scope>NUCLEOTIDE SEQUENCE</scope>
    <source>
        <strain evidence="2">DSM 19486</strain>
    </source>
</reference>
<evidence type="ECO:0000313" key="3">
    <source>
        <dbReference type="Proteomes" id="UP001142592"/>
    </source>
</evidence>